<feature type="active site" evidence="5">
    <location>
        <position position="414"/>
    </location>
</feature>
<feature type="domain" description="TRAM" evidence="6">
    <location>
        <begin position="7"/>
        <end position="65"/>
    </location>
</feature>
<dbReference type="PROSITE" id="PS51687">
    <property type="entry name" value="SAM_MT_RNA_M5U"/>
    <property type="match status" value="1"/>
</dbReference>
<evidence type="ECO:0000313" key="7">
    <source>
        <dbReference type="EMBL" id="MTK21943.1"/>
    </source>
</evidence>
<evidence type="ECO:0000313" key="8">
    <source>
        <dbReference type="Proteomes" id="UP000487649"/>
    </source>
</evidence>
<dbReference type="Proteomes" id="UP000487649">
    <property type="component" value="Unassembled WGS sequence"/>
</dbReference>
<dbReference type="Gene3D" id="2.40.50.140">
    <property type="entry name" value="Nucleic acid-binding proteins"/>
    <property type="match status" value="1"/>
</dbReference>
<dbReference type="SUPFAM" id="SSF53335">
    <property type="entry name" value="S-adenosyl-L-methionine-dependent methyltransferases"/>
    <property type="match status" value="1"/>
</dbReference>
<dbReference type="GO" id="GO:0070475">
    <property type="term" value="P:rRNA base methylation"/>
    <property type="evidence" value="ECO:0007669"/>
    <property type="project" value="TreeGrafter"/>
</dbReference>
<evidence type="ECO:0000256" key="4">
    <source>
        <dbReference type="PROSITE-ProRule" id="PRU01024"/>
    </source>
</evidence>
<dbReference type="Pfam" id="PF01938">
    <property type="entry name" value="TRAM"/>
    <property type="match status" value="1"/>
</dbReference>
<feature type="binding site" evidence="4">
    <location>
        <position position="387"/>
    </location>
    <ligand>
        <name>S-adenosyl-L-methionine</name>
        <dbReference type="ChEBI" id="CHEBI:59789"/>
    </ligand>
</feature>
<evidence type="ECO:0000259" key="6">
    <source>
        <dbReference type="PROSITE" id="PS50926"/>
    </source>
</evidence>
<dbReference type="PANTHER" id="PTHR11061">
    <property type="entry name" value="RNA M5U METHYLTRANSFERASE"/>
    <property type="match status" value="1"/>
</dbReference>
<dbReference type="FunFam" id="3.40.50.150:FF:000009">
    <property type="entry name" value="23S rRNA (Uracil(1939)-C(5))-methyltransferase RlmD"/>
    <property type="match status" value="1"/>
</dbReference>
<feature type="active site" description="Nucleophile" evidence="4">
    <location>
        <position position="414"/>
    </location>
</feature>
<dbReference type="SUPFAM" id="SSF50249">
    <property type="entry name" value="Nucleic acid-binding proteins"/>
    <property type="match status" value="1"/>
</dbReference>
<dbReference type="InterPro" id="IPR029063">
    <property type="entry name" value="SAM-dependent_MTases_sf"/>
</dbReference>
<feature type="binding site" evidence="4">
    <location>
        <position position="318"/>
    </location>
    <ligand>
        <name>S-adenosyl-L-methionine</name>
        <dbReference type="ChEBI" id="CHEBI:59789"/>
    </ligand>
</feature>
<reference evidence="7 8" key="1">
    <citation type="journal article" date="2019" name="Nat. Med.">
        <title>A library of human gut bacterial isolates paired with longitudinal multiomics data enables mechanistic microbiome research.</title>
        <authorList>
            <person name="Poyet M."/>
            <person name="Groussin M."/>
            <person name="Gibbons S.M."/>
            <person name="Avila-Pacheco J."/>
            <person name="Jiang X."/>
            <person name="Kearney S.M."/>
            <person name="Perrotta A.R."/>
            <person name="Berdy B."/>
            <person name="Zhao S."/>
            <person name="Lieberman T.D."/>
            <person name="Swanson P.K."/>
            <person name="Smith M."/>
            <person name="Roesemann S."/>
            <person name="Alexander J.E."/>
            <person name="Rich S.A."/>
            <person name="Livny J."/>
            <person name="Vlamakis H."/>
            <person name="Clish C."/>
            <person name="Bullock K."/>
            <person name="Deik A."/>
            <person name="Scott J."/>
            <person name="Pierce K.A."/>
            <person name="Xavier R.J."/>
            <person name="Alm E.J."/>
        </authorList>
    </citation>
    <scope>NUCLEOTIDE SEQUENCE [LARGE SCALE GENOMIC DNA]</scope>
    <source>
        <strain evidence="7 8">BIOML-A198</strain>
    </source>
</reference>
<dbReference type="Gene3D" id="3.40.50.150">
    <property type="entry name" value="Vaccinia Virus protein VP39"/>
    <property type="match status" value="1"/>
</dbReference>
<accession>A0A9X5AP09</accession>
<keyword evidence="2 4" id="KW-0808">Transferase</keyword>
<dbReference type="AlphaFoldDB" id="A0A9X5AP09"/>
<feature type="binding site" evidence="4">
    <location>
        <position position="339"/>
    </location>
    <ligand>
        <name>S-adenosyl-L-methionine</name>
        <dbReference type="ChEBI" id="CHEBI:59789"/>
    </ligand>
</feature>
<dbReference type="GeneID" id="60057786"/>
<dbReference type="PANTHER" id="PTHR11061:SF30">
    <property type="entry name" value="TRNA (URACIL(54)-C(5))-METHYLTRANSFERASE"/>
    <property type="match status" value="1"/>
</dbReference>
<evidence type="ECO:0000256" key="3">
    <source>
        <dbReference type="ARBA" id="ARBA00022691"/>
    </source>
</evidence>
<dbReference type="InterPro" id="IPR002792">
    <property type="entry name" value="TRAM_dom"/>
</dbReference>
<sequence length="459" mass="51491">MSKKSVPVVKNEYYDVKIESLTHDGLGVAKIDGFPIFVTNALVGEEVNMKVTLVKKTYAIGRAVDLFVESPDRVTPPCKIYKQCGGCQVQHLNYPGQLQMKYDTVVNQFKRIGHIEDANILPTIGMEEPWRYRNKTQVPFGLANGDVVAGFYQKRSHEIIDMRHCLIQTEISDEIIHEMRGICRDLKLSPYNEESNTGILRHVIVRTGFKTDEIMVILVTRKEKIINMDRIVSRLLEKFPQIKVIAQNINPNVTNAILGEKTNIIYGEGYIYDEMNGIRFAISPRSFYQVNPVQTETLYSKAVEFAGLTGEEIVFDAYCGIGTITLFLAQHAKKVYGVEIIPEAIADANMNAKLNGFENTEFAVGKSEEVIPAWIEQGIVPDVIVVDPPRKGCDKTLLDTMLEAAPKRIVYVSCDSSTLARDVKILVDGGYQLEVAQPVDMFPQTSHVEVVALLTRKNV</sequence>
<dbReference type="GO" id="GO:0070041">
    <property type="term" value="F:rRNA (uridine-C5-)-methyltransferase activity"/>
    <property type="evidence" value="ECO:0007669"/>
    <property type="project" value="TreeGrafter"/>
</dbReference>
<dbReference type="FunFam" id="2.40.50.1070:FF:000003">
    <property type="entry name" value="23S rRNA (Uracil-5-)-methyltransferase RumA"/>
    <property type="match status" value="1"/>
</dbReference>
<dbReference type="RefSeq" id="WP_132942573.1">
    <property type="nucleotide sequence ID" value="NZ_CP053187.1"/>
</dbReference>
<dbReference type="Pfam" id="PF05958">
    <property type="entry name" value="tRNA_U5-meth_tr"/>
    <property type="match status" value="1"/>
</dbReference>
<keyword evidence="1 4" id="KW-0489">Methyltransferase</keyword>
<evidence type="ECO:0000256" key="1">
    <source>
        <dbReference type="ARBA" id="ARBA00022603"/>
    </source>
</evidence>
<comment type="similarity">
    <text evidence="4">Belongs to the class I-like SAM-binding methyltransferase superfamily. RNA M5U methyltransferase family.</text>
</comment>
<dbReference type="Gene3D" id="2.40.50.1070">
    <property type="match status" value="1"/>
</dbReference>
<dbReference type="InterPro" id="IPR012340">
    <property type="entry name" value="NA-bd_OB-fold"/>
</dbReference>
<proteinExistence type="inferred from homology"/>
<protein>
    <submittedName>
        <fullName evidence="7">23S rRNA (Uracil(1939)-C(5))-methyltransferase RlmD</fullName>
        <ecNumber evidence="7">2.1.1.190</ecNumber>
    </submittedName>
</protein>
<keyword evidence="3 4" id="KW-0949">S-adenosyl-L-methionine</keyword>
<dbReference type="FunFam" id="2.40.50.140:FF:000097">
    <property type="entry name" value="23S rRNA (uracil(1939)-C(5))-methyltransferase RlmD"/>
    <property type="match status" value="1"/>
</dbReference>
<name>A0A9X5AP09_9FIRM</name>
<dbReference type="PROSITE" id="PS50926">
    <property type="entry name" value="TRAM"/>
    <property type="match status" value="1"/>
</dbReference>
<dbReference type="InterPro" id="IPR010280">
    <property type="entry name" value="U5_MeTrfase_fam"/>
</dbReference>
<dbReference type="EC" id="2.1.1.190" evidence="7"/>
<dbReference type="NCBIfam" id="TIGR00479">
    <property type="entry name" value="rumA"/>
    <property type="match status" value="1"/>
</dbReference>
<organism evidence="7 8">
    <name type="scientific">Turicibacter sanguinis</name>
    <dbReference type="NCBI Taxonomy" id="154288"/>
    <lineage>
        <taxon>Bacteria</taxon>
        <taxon>Bacillati</taxon>
        <taxon>Bacillota</taxon>
        <taxon>Erysipelotrichia</taxon>
        <taxon>Erysipelotrichales</taxon>
        <taxon>Turicibacteraceae</taxon>
        <taxon>Turicibacter</taxon>
    </lineage>
</organism>
<gene>
    <name evidence="7" type="primary">rlmD</name>
    <name evidence="7" type="ORF">GMA92_11005</name>
</gene>
<comment type="caution">
    <text evidence="7">The sequence shown here is derived from an EMBL/GenBank/DDBJ whole genome shotgun (WGS) entry which is preliminary data.</text>
</comment>
<dbReference type="InterPro" id="IPR030391">
    <property type="entry name" value="MeTrfase_TrmA_CS"/>
</dbReference>
<dbReference type="PROSITE" id="PS01230">
    <property type="entry name" value="TRMA_1"/>
    <property type="match status" value="1"/>
</dbReference>
<feature type="binding site" evidence="4">
    <location>
        <position position="289"/>
    </location>
    <ligand>
        <name>S-adenosyl-L-methionine</name>
        <dbReference type="ChEBI" id="CHEBI:59789"/>
    </ligand>
</feature>
<dbReference type="InterPro" id="IPR030390">
    <property type="entry name" value="MeTrfase_TrmA_AS"/>
</dbReference>
<dbReference type="PROSITE" id="PS01231">
    <property type="entry name" value="TRMA_2"/>
    <property type="match status" value="1"/>
</dbReference>
<evidence type="ECO:0000256" key="2">
    <source>
        <dbReference type="ARBA" id="ARBA00022679"/>
    </source>
</evidence>
<dbReference type="EMBL" id="WMQE01000026">
    <property type="protein sequence ID" value="MTK21943.1"/>
    <property type="molecule type" value="Genomic_DNA"/>
</dbReference>
<dbReference type="CDD" id="cd02440">
    <property type="entry name" value="AdoMet_MTases"/>
    <property type="match status" value="1"/>
</dbReference>
<evidence type="ECO:0000256" key="5">
    <source>
        <dbReference type="PROSITE-ProRule" id="PRU10015"/>
    </source>
</evidence>